<protein>
    <recommendedName>
        <fullName evidence="9">Transmembrane protein</fullName>
    </recommendedName>
</protein>
<dbReference type="GeneID" id="10723063"/>
<dbReference type="KEGG" id="ath:AT1G55207"/>
<feature type="transmembrane region" description="Helical" evidence="1">
    <location>
        <begin position="12"/>
        <end position="33"/>
    </location>
</feature>
<dbReference type="EMBL" id="CACRSJ010000104">
    <property type="protein sequence ID" value="VYS49166.1"/>
    <property type="molecule type" value="Genomic_DNA"/>
</dbReference>
<name>A0A178WB82_ARATH</name>
<keyword evidence="1" id="KW-0812">Transmembrane</keyword>
<dbReference type="AlphaFoldDB" id="A0A178WB82"/>
<evidence type="ECO:0000313" key="6">
    <source>
        <dbReference type="Proteomes" id="UP000078284"/>
    </source>
</evidence>
<evidence type="ECO:0000313" key="7">
    <source>
        <dbReference type="Proteomes" id="UP000426265"/>
    </source>
</evidence>
<dbReference type="EMBL" id="LUHQ01000001">
    <property type="protein sequence ID" value="OAP15456.1"/>
    <property type="molecule type" value="Genomic_DNA"/>
</dbReference>
<organism evidence="4 6">
    <name type="scientific">Arabidopsis thaliana</name>
    <name type="common">Mouse-ear cress</name>
    <dbReference type="NCBI Taxonomy" id="3702"/>
    <lineage>
        <taxon>Eukaryota</taxon>
        <taxon>Viridiplantae</taxon>
        <taxon>Streptophyta</taxon>
        <taxon>Embryophyta</taxon>
        <taxon>Tracheophyta</taxon>
        <taxon>Spermatophyta</taxon>
        <taxon>Magnoliopsida</taxon>
        <taxon>eudicotyledons</taxon>
        <taxon>Gunneridae</taxon>
        <taxon>Pentapetalae</taxon>
        <taxon>rosids</taxon>
        <taxon>malvids</taxon>
        <taxon>Brassicales</taxon>
        <taxon>Brassicaceae</taxon>
        <taxon>Camelineae</taxon>
        <taxon>Arabidopsis</taxon>
    </lineage>
</organism>
<evidence type="ECO:0000256" key="1">
    <source>
        <dbReference type="SAM" id="Phobius"/>
    </source>
</evidence>
<reference evidence="5 7" key="3">
    <citation type="submission" date="2019-11" db="EMBL/GenBank/DDBJ databases">
        <authorList>
            <person name="Jiao W.-B."/>
            <person name="Schneeberger K."/>
        </authorList>
    </citation>
    <scope>NUCLEOTIDE SEQUENCE [LARGE SCALE GENOMIC DNA]</scope>
    <source>
        <strain evidence="7">cv. An-1</strain>
        <strain evidence="8">cv. C24</strain>
    </source>
</reference>
<dbReference type="RefSeq" id="NP_001185231.1">
    <property type="nucleotide sequence ID" value="NM_001198302.1"/>
</dbReference>
<accession>A0A178WB82</accession>
<evidence type="ECO:0000313" key="4">
    <source>
        <dbReference type="EMBL" id="OAP15456.1"/>
    </source>
</evidence>
<keyword evidence="1" id="KW-1133">Transmembrane helix</keyword>
<dbReference type="Proteomes" id="UP000434276">
    <property type="component" value="Unassembled WGS sequence"/>
</dbReference>
<proteinExistence type="predicted"/>
<dbReference type="OrthoDB" id="999321at2759"/>
<dbReference type="OMA" id="WTEILTN"/>
<dbReference type="SMR" id="A0A178WB82"/>
<dbReference type="Proteomes" id="UP000426265">
    <property type="component" value="Unassembled WGS sequence"/>
</dbReference>
<evidence type="ECO:0008006" key="9">
    <source>
        <dbReference type="Google" id="ProtNLM"/>
    </source>
</evidence>
<dbReference type="PANTHER" id="PTHR34268">
    <property type="entry name" value="OS01G0321850 PROTEIN"/>
    <property type="match status" value="1"/>
</dbReference>
<dbReference type="EMBL" id="CACSHJ010000087">
    <property type="protein sequence ID" value="CAA0296290.1"/>
    <property type="molecule type" value="Genomic_DNA"/>
</dbReference>
<sequence>MALWTEILTNAAIFVIIQALAFLIISTSSDIFSSKIKMKTKKRSFGFKLSRSISHLFALISDDVFQAEEEEEVAEEG</sequence>
<evidence type="ECO:0000313" key="3">
    <source>
        <dbReference type="EMBL" id="CAA0296290.1"/>
    </source>
</evidence>
<keyword evidence="1" id="KW-0472">Membrane</keyword>
<gene>
    <name evidence="2" type="ordered locus">At1g55207</name>
    <name evidence="4" type="ordered locus">AXX17_At1g49720</name>
    <name evidence="5" type="ORF">AN1_LOCUS4645</name>
    <name evidence="3" type="ORF">C24_LOCUS4533</name>
</gene>
<evidence type="ECO:0000313" key="8">
    <source>
        <dbReference type="Proteomes" id="UP000434276"/>
    </source>
</evidence>
<evidence type="ECO:0000313" key="5">
    <source>
        <dbReference type="EMBL" id="VYS49166.1"/>
    </source>
</evidence>
<dbReference type="PANTHER" id="PTHR34268:SF19">
    <property type="entry name" value="TRANSMEMBRANE PROTEIN"/>
    <property type="match status" value="1"/>
</dbReference>
<dbReference type="Proteomes" id="UP000078284">
    <property type="component" value="Chromosome 1"/>
</dbReference>
<reference evidence="4" key="2">
    <citation type="submission" date="2016-03" db="EMBL/GenBank/DDBJ databases">
        <title>Full-length assembly of Arabidopsis thaliana Ler reveals the complement of translocations and inversions.</title>
        <authorList>
            <person name="Zapata L."/>
            <person name="Schneeberger K."/>
            <person name="Ossowski S."/>
        </authorList>
    </citation>
    <scope>NUCLEOTIDE SEQUENCE [LARGE SCALE GENOMIC DNA]</scope>
    <source>
        <tissue evidence="4">Leaf</tissue>
    </source>
</reference>
<dbReference type="Araport" id="AT1G55207"/>
<evidence type="ECO:0000313" key="2">
    <source>
        <dbReference type="Araport" id="AT1G55207"/>
    </source>
</evidence>
<reference evidence="6" key="1">
    <citation type="journal article" date="2016" name="Proc. Natl. Acad. Sci. U.S.A.">
        <title>Chromosome-level assembly of Arabidopsis thaliana Ler reveals the extent of translocation and inversion polymorphisms.</title>
        <authorList>
            <person name="Zapata L."/>
            <person name="Ding J."/>
            <person name="Willing E.M."/>
            <person name="Hartwig B."/>
            <person name="Bezdan D."/>
            <person name="Jiao W.B."/>
            <person name="Patel V."/>
            <person name="Velikkakam James G."/>
            <person name="Koornneef M."/>
            <person name="Ossowski S."/>
            <person name="Schneeberger K."/>
        </authorList>
    </citation>
    <scope>NUCLEOTIDE SEQUENCE [LARGE SCALE GENOMIC DNA]</scope>
    <source>
        <strain evidence="6">cv. Landsberg erecta</strain>
    </source>
</reference>
<dbReference type="ExpressionAtlas" id="A0A178WB82">
    <property type="expression patterns" value="baseline and differential"/>
</dbReference>